<evidence type="ECO:0000313" key="2">
    <source>
        <dbReference type="EMBL" id="JAA91105.1"/>
    </source>
</evidence>
<organism evidence="2">
    <name type="scientific">Pararge aegeria</name>
    <name type="common">speckled wood butterfly</name>
    <dbReference type="NCBI Taxonomy" id="116150"/>
    <lineage>
        <taxon>Eukaryota</taxon>
        <taxon>Metazoa</taxon>
        <taxon>Ecdysozoa</taxon>
        <taxon>Arthropoda</taxon>
        <taxon>Hexapoda</taxon>
        <taxon>Insecta</taxon>
        <taxon>Pterygota</taxon>
        <taxon>Neoptera</taxon>
        <taxon>Endopterygota</taxon>
        <taxon>Lepidoptera</taxon>
        <taxon>Glossata</taxon>
        <taxon>Ditrysia</taxon>
        <taxon>Papilionoidea</taxon>
        <taxon>Nymphalidae</taxon>
        <taxon>Satyrinae</taxon>
        <taxon>Satyrini</taxon>
        <taxon>Parargina</taxon>
        <taxon>Pararge</taxon>
    </lineage>
</organism>
<dbReference type="AlphaFoldDB" id="S4PQR5"/>
<proteinExistence type="predicted"/>
<sequence length="76" mass="8108">MGCTMAEAGVKENPRKMLSTSLKLCCRERVCSSGSSHPLRNCERLACSLSGSNSSGASAELPPCSSVSRRRRFLAT</sequence>
<protein>
    <submittedName>
        <fullName evidence="2">Uncharacterized protein</fullName>
    </submittedName>
</protein>
<dbReference type="EMBL" id="GAIX01001455">
    <property type="protein sequence ID" value="JAA91105.1"/>
    <property type="molecule type" value="Transcribed_RNA"/>
</dbReference>
<reference evidence="2" key="1">
    <citation type="journal article" date="2013" name="BMC Genomics">
        <title>Unscrambling butterfly oogenesis.</title>
        <authorList>
            <person name="Carter J.M."/>
            <person name="Baker S.C."/>
            <person name="Pink R."/>
            <person name="Carter D.R."/>
            <person name="Collins A."/>
            <person name="Tomlin J."/>
            <person name="Gibbs M."/>
            <person name="Breuker C.J."/>
        </authorList>
    </citation>
    <scope>NUCLEOTIDE SEQUENCE</scope>
    <source>
        <tissue evidence="2">Ovary</tissue>
    </source>
</reference>
<name>S4PQR5_9NEOP</name>
<reference evidence="2" key="2">
    <citation type="submission" date="2013-05" db="EMBL/GenBank/DDBJ databases">
        <authorList>
            <person name="Carter J.-M."/>
            <person name="Baker S.C."/>
            <person name="Pink R."/>
            <person name="Carter D.R.F."/>
            <person name="Collins A."/>
            <person name="Tomlin J."/>
            <person name="Gibbs M."/>
            <person name="Breuker C.J."/>
        </authorList>
    </citation>
    <scope>NUCLEOTIDE SEQUENCE</scope>
    <source>
        <tissue evidence="2">Ovary</tissue>
    </source>
</reference>
<accession>S4PQR5</accession>
<feature type="non-terminal residue" evidence="2">
    <location>
        <position position="76"/>
    </location>
</feature>
<feature type="compositionally biased region" description="Low complexity" evidence="1">
    <location>
        <begin position="50"/>
        <end position="59"/>
    </location>
</feature>
<feature type="region of interest" description="Disordered" evidence="1">
    <location>
        <begin position="50"/>
        <end position="76"/>
    </location>
</feature>
<evidence type="ECO:0000256" key="1">
    <source>
        <dbReference type="SAM" id="MobiDB-lite"/>
    </source>
</evidence>